<protein>
    <submittedName>
        <fullName evidence="1">Uncharacterized protein</fullName>
    </submittedName>
</protein>
<keyword evidence="2" id="KW-1185">Reference proteome</keyword>
<reference evidence="1 2" key="1">
    <citation type="submission" date="2015-12" db="EMBL/GenBank/DDBJ databases">
        <title>Phylogenomics in the description of a new species in the Pseudomonas syringae group.</title>
        <authorList>
            <person name="Busquets A."/>
            <person name="Gomila M."/>
            <person name="Beiki F."/>
            <person name="Rahimian H."/>
            <person name="Mulet M."/>
            <person name="Sanchez D."/>
            <person name="Garcia-Valdes E."/>
            <person name="Lalucat J."/>
        </authorList>
    </citation>
    <scope>NUCLEOTIDE SEQUENCE [LARGE SCALE GENOMIC DNA]</scope>
    <source>
        <strain evidence="1 2">S25</strain>
    </source>
</reference>
<dbReference type="RefSeq" id="WP_243244315.1">
    <property type="nucleotide sequence ID" value="NZ_LOHG01000001.1"/>
</dbReference>
<comment type="caution">
    <text evidence="1">The sequence shown here is derived from an EMBL/GenBank/DDBJ whole genome shotgun (WGS) entry which is preliminary data.</text>
</comment>
<proteinExistence type="predicted"/>
<name>A0ABS9ZCZ5_9PSED</name>
<accession>A0ABS9ZCZ5</accession>
<evidence type="ECO:0000313" key="2">
    <source>
        <dbReference type="Proteomes" id="UP001320513"/>
    </source>
</evidence>
<dbReference type="EMBL" id="LOHG01000001">
    <property type="protein sequence ID" value="MCI8208399.1"/>
    <property type="molecule type" value="Genomic_DNA"/>
</dbReference>
<gene>
    <name evidence="1" type="ORF">AUC61_02520</name>
</gene>
<evidence type="ECO:0000313" key="1">
    <source>
        <dbReference type="EMBL" id="MCI8208399.1"/>
    </source>
</evidence>
<dbReference type="Proteomes" id="UP001320513">
    <property type="component" value="Unassembled WGS sequence"/>
</dbReference>
<sequence length="123" mass="13732">MHTYSEHSTYIPVAITRVVDDRCNSLANPGTAYHPSLMFFGQGPSNRTVFILDHGELAWTTVVVGVGAWTKTCTASKGLHRFSVCTSDGDISPVWEVTVEVPRQVKPPVSFMSSDREIYRIEW</sequence>
<organism evidence="1 2">
    <name type="scientific">Pseudomonas maioricensis</name>
    <dbReference type="NCBI Taxonomy" id="1766623"/>
    <lineage>
        <taxon>Bacteria</taxon>
        <taxon>Pseudomonadati</taxon>
        <taxon>Pseudomonadota</taxon>
        <taxon>Gammaproteobacteria</taxon>
        <taxon>Pseudomonadales</taxon>
        <taxon>Pseudomonadaceae</taxon>
        <taxon>Pseudomonas</taxon>
    </lineage>
</organism>